<protein>
    <submittedName>
        <fullName evidence="2">Uncharacterized protein</fullName>
    </submittedName>
</protein>
<accession>A0AAD6DL47</accession>
<dbReference type="AlphaFoldDB" id="A0AAD6DL47"/>
<dbReference type="Proteomes" id="UP001213799">
    <property type="component" value="Unassembled WGS sequence"/>
</dbReference>
<dbReference type="PANTHER" id="PTHR34391:SF1">
    <property type="entry name" value="UPF0658 GOLGI APPARATUS MEMBRANE PROTEIN C1952.10C-RELATED"/>
    <property type="match status" value="1"/>
</dbReference>
<keyword evidence="3" id="KW-1185">Reference proteome</keyword>
<dbReference type="GO" id="GO:0005794">
    <property type="term" value="C:Golgi apparatus"/>
    <property type="evidence" value="ECO:0007669"/>
    <property type="project" value="TreeGrafter"/>
</dbReference>
<comment type="caution">
    <text evidence="2">The sequence shown here is derived from an EMBL/GenBank/DDBJ whole genome shotgun (WGS) entry which is preliminary data.</text>
</comment>
<reference evidence="2" key="1">
    <citation type="journal article" date="2023" name="IMA Fungus">
        <title>Comparative genomic study of the Penicillium genus elucidates a diverse pangenome and 15 lateral gene transfer events.</title>
        <authorList>
            <person name="Petersen C."/>
            <person name="Sorensen T."/>
            <person name="Nielsen M.R."/>
            <person name="Sondergaard T.E."/>
            <person name="Sorensen J.L."/>
            <person name="Fitzpatrick D.A."/>
            <person name="Frisvad J.C."/>
            <person name="Nielsen K.L."/>
        </authorList>
    </citation>
    <scope>NUCLEOTIDE SEQUENCE</scope>
    <source>
        <strain evidence="2">IBT 12815</strain>
    </source>
</reference>
<feature type="transmembrane region" description="Helical" evidence="1">
    <location>
        <begin position="177"/>
        <end position="201"/>
    </location>
</feature>
<dbReference type="GeneID" id="81592341"/>
<feature type="transmembrane region" description="Helical" evidence="1">
    <location>
        <begin position="274"/>
        <end position="299"/>
    </location>
</feature>
<sequence>MYRPTTKNEWWLCGLLFTQGILTIALEIYILVQWQLWVTPTIIQVVVSYMIPVTLAILIFACVYEFILALDAIHNKNNFLLCAIYISNMCSFAYSVMKYQLMESTTTRLFKDRYSLPTLVDTTRNVWPLIQPALIAVCVIIGVCTLVMSPCVYFLHREYSWTIYKCVHGSRQTRTRYLFYEIFLVLIKLNFYFLIGFIIQYNLIDVHSIGLEYILTMCLIPVAFICMLLGIYFVQHERTWGVVGVIICYLGLVAYLISRIIILCKDSFLGKDMMLLFAVVSLLLTVATVACAIVCITNFHQGFKMINRSKNGVAHDSYFLQTGFLPLSHPSSRPPSRLTLD</sequence>
<feature type="transmembrane region" description="Helical" evidence="1">
    <location>
        <begin position="213"/>
        <end position="234"/>
    </location>
</feature>
<name>A0AAD6DL47_9EURO</name>
<feature type="transmembrane region" description="Helical" evidence="1">
    <location>
        <begin position="12"/>
        <end position="36"/>
    </location>
</feature>
<keyword evidence="1" id="KW-1133">Transmembrane helix</keyword>
<reference evidence="2" key="2">
    <citation type="submission" date="2023-01" db="EMBL/GenBank/DDBJ databases">
        <authorList>
            <person name="Petersen C."/>
        </authorList>
    </citation>
    <scope>NUCLEOTIDE SEQUENCE</scope>
    <source>
        <strain evidence="2">IBT 12815</strain>
    </source>
</reference>
<feature type="transmembrane region" description="Helical" evidence="1">
    <location>
        <begin position="241"/>
        <end position="262"/>
    </location>
</feature>
<gene>
    <name evidence="2" type="ORF">N7537_011045</name>
</gene>
<dbReference type="RefSeq" id="XP_056747386.1">
    <property type="nucleotide sequence ID" value="XM_056902099.1"/>
</dbReference>
<organism evidence="2 3">
    <name type="scientific">Penicillium hordei</name>
    <dbReference type="NCBI Taxonomy" id="40994"/>
    <lineage>
        <taxon>Eukaryota</taxon>
        <taxon>Fungi</taxon>
        <taxon>Dikarya</taxon>
        <taxon>Ascomycota</taxon>
        <taxon>Pezizomycotina</taxon>
        <taxon>Eurotiomycetes</taxon>
        <taxon>Eurotiomycetidae</taxon>
        <taxon>Eurotiales</taxon>
        <taxon>Aspergillaceae</taxon>
        <taxon>Penicillium</taxon>
    </lineage>
</organism>
<dbReference type="EMBL" id="JAQJAE010000006">
    <property type="protein sequence ID" value="KAJ5588367.1"/>
    <property type="molecule type" value="Genomic_DNA"/>
</dbReference>
<evidence type="ECO:0000256" key="1">
    <source>
        <dbReference type="SAM" id="Phobius"/>
    </source>
</evidence>
<evidence type="ECO:0000313" key="2">
    <source>
        <dbReference type="EMBL" id="KAJ5588367.1"/>
    </source>
</evidence>
<feature type="transmembrane region" description="Helical" evidence="1">
    <location>
        <begin position="133"/>
        <end position="156"/>
    </location>
</feature>
<proteinExistence type="predicted"/>
<feature type="transmembrane region" description="Helical" evidence="1">
    <location>
        <begin position="79"/>
        <end position="97"/>
    </location>
</feature>
<dbReference type="InterPro" id="IPR040410">
    <property type="entry name" value="UPF0658_Golgi"/>
</dbReference>
<evidence type="ECO:0000313" key="3">
    <source>
        <dbReference type="Proteomes" id="UP001213799"/>
    </source>
</evidence>
<dbReference type="PANTHER" id="PTHR34391">
    <property type="entry name" value="UPF0658 GOLGI APPARATUS MEMBRANE PROTEIN C1952.10C-RELATED"/>
    <property type="match status" value="1"/>
</dbReference>
<keyword evidence="1" id="KW-0812">Transmembrane</keyword>
<keyword evidence="1" id="KW-0472">Membrane</keyword>
<feature type="transmembrane region" description="Helical" evidence="1">
    <location>
        <begin position="42"/>
        <end position="67"/>
    </location>
</feature>